<accession>A0A1Q8RH88</accession>
<organism evidence="2 3">
    <name type="scientific">Colletotrichum chlorophyti</name>
    <dbReference type="NCBI Taxonomy" id="708187"/>
    <lineage>
        <taxon>Eukaryota</taxon>
        <taxon>Fungi</taxon>
        <taxon>Dikarya</taxon>
        <taxon>Ascomycota</taxon>
        <taxon>Pezizomycotina</taxon>
        <taxon>Sordariomycetes</taxon>
        <taxon>Hypocreomycetidae</taxon>
        <taxon>Glomerellales</taxon>
        <taxon>Glomerellaceae</taxon>
        <taxon>Colletotrichum</taxon>
    </lineage>
</organism>
<evidence type="ECO:0000256" key="1">
    <source>
        <dbReference type="SAM" id="MobiDB-lite"/>
    </source>
</evidence>
<feature type="compositionally biased region" description="Acidic residues" evidence="1">
    <location>
        <begin position="166"/>
        <end position="178"/>
    </location>
</feature>
<evidence type="ECO:0000313" key="2">
    <source>
        <dbReference type="EMBL" id="OLN83705.1"/>
    </source>
</evidence>
<dbReference type="OrthoDB" id="4817109at2759"/>
<protein>
    <submittedName>
        <fullName evidence="2">Uncharacterized protein</fullName>
    </submittedName>
</protein>
<gene>
    <name evidence="2" type="ORF">CCHL11_09716</name>
</gene>
<comment type="caution">
    <text evidence="2">The sequence shown here is derived from an EMBL/GenBank/DDBJ whole genome shotgun (WGS) entry which is preliminary data.</text>
</comment>
<proteinExistence type="predicted"/>
<dbReference type="AlphaFoldDB" id="A0A1Q8RH88"/>
<reference evidence="2 3" key="1">
    <citation type="submission" date="2016-11" db="EMBL/GenBank/DDBJ databases">
        <title>Draft Genome Assembly of Colletotrichum chlorophyti a pathogen of herbaceous plants.</title>
        <authorList>
            <person name="Gan P."/>
            <person name="Narusaka M."/>
            <person name="Tsushima A."/>
            <person name="Narusaka Y."/>
            <person name="Takano Y."/>
            <person name="Shirasu K."/>
        </authorList>
    </citation>
    <scope>NUCLEOTIDE SEQUENCE [LARGE SCALE GENOMIC DNA]</scope>
    <source>
        <strain evidence="2 3">NTL11</strain>
    </source>
</reference>
<keyword evidence="3" id="KW-1185">Reference proteome</keyword>
<name>A0A1Q8RH88_9PEZI</name>
<evidence type="ECO:0000313" key="3">
    <source>
        <dbReference type="Proteomes" id="UP000186583"/>
    </source>
</evidence>
<sequence>MASSPCSSSEPRDLLVYQAKLVARIPSFVSDTYRILLVEAIRSQVNEASTNCNLKWKVHADYHSKAEPPSHEVVALALCYKTGALEGEVRRVQEAFYADNPSIAHHLTDWTLDGLVDNHNRKVRAGDIANVPMASTESHQSCAFKNEDDDATPSLSGSQRPANEDSREEQEPYQESEDTPLLNKLAMTHIPRRSTKGKLPVYVRMPSPVYTHSEPPRPVDGTNTSACASNTAKDPINLVDVETAQETTLRLTADIKAQHARARDEISQSETLRAEIASLVEQQPIADGNVTEQGLRDLVLEGRRLDDRILKHHADAIKALFEIVRLQGEKDAAAMEGLDKRVKRVENVLAGIGNMERRERDKLREFAANRVRR</sequence>
<dbReference type="Proteomes" id="UP000186583">
    <property type="component" value="Unassembled WGS sequence"/>
</dbReference>
<dbReference type="EMBL" id="MPGH01000203">
    <property type="protein sequence ID" value="OLN83705.1"/>
    <property type="molecule type" value="Genomic_DNA"/>
</dbReference>
<feature type="region of interest" description="Disordered" evidence="1">
    <location>
        <begin position="137"/>
        <end position="183"/>
    </location>
</feature>